<dbReference type="Pfam" id="PF00535">
    <property type="entry name" value="Glycos_transf_2"/>
    <property type="match status" value="1"/>
</dbReference>
<keyword evidence="3" id="KW-0328">Glycosyltransferase</keyword>
<evidence type="ECO:0000256" key="4">
    <source>
        <dbReference type="ARBA" id="ARBA00022679"/>
    </source>
</evidence>
<dbReference type="InterPro" id="IPR026461">
    <property type="entry name" value="Trfase_2_rSAM/seldom_assoc"/>
</dbReference>
<evidence type="ECO:0000259" key="6">
    <source>
        <dbReference type="Pfam" id="PF00535"/>
    </source>
</evidence>
<dbReference type="SUPFAM" id="SSF53448">
    <property type="entry name" value="Nucleotide-diphospho-sugar transferases"/>
    <property type="match status" value="1"/>
</dbReference>
<evidence type="ECO:0000313" key="8">
    <source>
        <dbReference type="Proteomes" id="UP000316798"/>
    </source>
</evidence>
<dbReference type="KEGG" id="rhf:EUB48_03225"/>
<keyword evidence="8" id="KW-1185">Reference proteome</keyword>
<dbReference type="CDD" id="cd02522">
    <property type="entry name" value="GT_2_like_a"/>
    <property type="match status" value="1"/>
</dbReference>
<accession>A0A515D7P0</accession>
<keyword evidence="2" id="KW-1003">Cell membrane</keyword>
<organism evidence="7 8">
    <name type="scientific">Rhodoferax sediminis</name>
    <dbReference type="NCBI Taxonomy" id="2509614"/>
    <lineage>
        <taxon>Bacteria</taxon>
        <taxon>Pseudomonadati</taxon>
        <taxon>Pseudomonadota</taxon>
        <taxon>Betaproteobacteria</taxon>
        <taxon>Burkholderiales</taxon>
        <taxon>Comamonadaceae</taxon>
        <taxon>Rhodoferax</taxon>
    </lineage>
</organism>
<gene>
    <name evidence="7" type="ORF">EUB48_03225</name>
</gene>
<keyword evidence="4 7" id="KW-0808">Transferase</keyword>
<proteinExistence type="predicted"/>
<dbReference type="InterPro" id="IPR001173">
    <property type="entry name" value="Glyco_trans_2-like"/>
</dbReference>
<dbReference type="InterPro" id="IPR029044">
    <property type="entry name" value="Nucleotide-diphossugar_trans"/>
</dbReference>
<dbReference type="OrthoDB" id="5291101at2"/>
<evidence type="ECO:0000313" key="7">
    <source>
        <dbReference type="EMBL" id="QDL36419.1"/>
    </source>
</evidence>
<dbReference type="PANTHER" id="PTHR43646:SF2">
    <property type="entry name" value="GLYCOSYLTRANSFERASE 2-LIKE DOMAIN-CONTAINING PROTEIN"/>
    <property type="match status" value="1"/>
</dbReference>
<dbReference type="PANTHER" id="PTHR43646">
    <property type="entry name" value="GLYCOSYLTRANSFERASE"/>
    <property type="match status" value="1"/>
</dbReference>
<evidence type="ECO:0000256" key="2">
    <source>
        <dbReference type="ARBA" id="ARBA00022475"/>
    </source>
</evidence>
<dbReference type="Gene3D" id="3.90.550.10">
    <property type="entry name" value="Spore Coat Polysaccharide Biosynthesis Protein SpsA, Chain A"/>
    <property type="match status" value="1"/>
</dbReference>
<dbReference type="EMBL" id="CP035503">
    <property type="protein sequence ID" value="QDL36419.1"/>
    <property type="molecule type" value="Genomic_DNA"/>
</dbReference>
<feature type="domain" description="Glycosyltransferase 2-like" evidence="6">
    <location>
        <begin position="6"/>
        <end position="110"/>
    </location>
</feature>
<protein>
    <submittedName>
        <fullName evidence="7">Glycosyltransferase</fullName>
    </submittedName>
</protein>
<dbReference type="GO" id="GO:0005886">
    <property type="term" value="C:plasma membrane"/>
    <property type="evidence" value="ECO:0007669"/>
    <property type="project" value="UniProtKB-SubCell"/>
</dbReference>
<dbReference type="GO" id="GO:0016757">
    <property type="term" value="F:glycosyltransferase activity"/>
    <property type="evidence" value="ECO:0007669"/>
    <property type="project" value="UniProtKB-KW"/>
</dbReference>
<evidence type="ECO:0000256" key="5">
    <source>
        <dbReference type="ARBA" id="ARBA00023136"/>
    </source>
</evidence>
<dbReference type="RefSeq" id="WP_142817591.1">
    <property type="nucleotide sequence ID" value="NZ_CP035503.1"/>
</dbReference>
<dbReference type="NCBIfam" id="TIGR04283">
    <property type="entry name" value="glyco_like_mftF"/>
    <property type="match status" value="1"/>
</dbReference>
<dbReference type="Proteomes" id="UP000316798">
    <property type="component" value="Chromosome"/>
</dbReference>
<evidence type="ECO:0000256" key="3">
    <source>
        <dbReference type="ARBA" id="ARBA00022676"/>
    </source>
</evidence>
<evidence type="ECO:0000256" key="1">
    <source>
        <dbReference type="ARBA" id="ARBA00004236"/>
    </source>
</evidence>
<dbReference type="AlphaFoldDB" id="A0A515D7P0"/>
<keyword evidence="5" id="KW-0472">Membrane</keyword>
<comment type="subcellular location">
    <subcellularLocation>
        <location evidence="1">Cell membrane</location>
    </subcellularLocation>
</comment>
<sequence>MRPSLCIIVPVLDEAQTLAQRLQALQRFRQRGARVVVVDGGSQDDTLDIARAHADLALLAPRGRASQMNAGAAACPADVLLFLHADTELPDNADALVRRATLGPFAWGRFDVRIASDRPLLRMVTVMMNCRSRWTGIATGDQALFVRHDRFRQVGGFPDLSLMEDVAISKVLKRHGPPACLTERVITSARRWERHGIWRTILLMWRLRAAYFLGADPEQLAIRYGYHPR</sequence>
<reference evidence="7 8" key="1">
    <citation type="submission" date="2019-01" db="EMBL/GenBank/DDBJ databases">
        <title>Genomic insights into a novel species Rhodoferax sp.</title>
        <authorList>
            <person name="Jin L."/>
        </authorList>
    </citation>
    <scope>NUCLEOTIDE SEQUENCE [LARGE SCALE GENOMIC DNA]</scope>
    <source>
        <strain evidence="7 8">CHu59-6-5</strain>
    </source>
</reference>
<name>A0A515D7P0_9BURK</name>